<proteinExistence type="predicted"/>
<gene>
    <name evidence="2" type="ORF">B0T20DRAFT_477455</name>
</gene>
<sequence length="367" mass="41109">MFSIDWRTALTIAYFVLKVAGEVVRHSDSTSPVPTIDAPPGATTSIPKKSWGISEYVSASSIWYWVVYTFPETVRLGWSMYFYRENQRVAAEEKFLDREWKSKMANSVGNLSHIGDGISRLVYLAERSAEREEALRAVVVTLQDDLKAVKKDNRILAREVNQGETEKTHNTAIDQRLTTTEADNKILKGRVDNLESTVEQVQHDSSQGLKDLIVEAVASGVEQGIKAALELTTKSEEASRRHMIQNLRRVEKKLDELKSEGEYNTTSAISSVRHYHMEQMAQLDRITEKLIPEGETSDWESDSVTTLDDWQDTARGWGEDLAGDLLEMKDSGGDSGWASTTGLGWGDCNPVEQDVMTGWGEGREISL</sequence>
<evidence type="ECO:0000313" key="3">
    <source>
        <dbReference type="Proteomes" id="UP001281003"/>
    </source>
</evidence>
<evidence type="ECO:0000313" key="2">
    <source>
        <dbReference type="EMBL" id="KAK3399615.1"/>
    </source>
</evidence>
<comment type="caution">
    <text evidence="2">The sequence shown here is derived from an EMBL/GenBank/DDBJ whole genome shotgun (WGS) entry which is preliminary data.</text>
</comment>
<name>A0AAE0PHI8_SORBR</name>
<dbReference type="EMBL" id="JAUTDP010000004">
    <property type="protein sequence ID" value="KAK3399615.1"/>
    <property type="molecule type" value="Genomic_DNA"/>
</dbReference>
<feature type="chain" id="PRO_5042169179" evidence="1">
    <location>
        <begin position="22"/>
        <end position="367"/>
    </location>
</feature>
<keyword evidence="1" id="KW-0732">Signal</keyword>
<accession>A0AAE0PHI8</accession>
<evidence type="ECO:0000256" key="1">
    <source>
        <dbReference type="SAM" id="SignalP"/>
    </source>
</evidence>
<dbReference type="Proteomes" id="UP001281003">
    <property type="component" value="Unassembled WGS sequence"/>
</dbReference>
<reference evidence="2" key="2">
    <citation type="submission" date="2023-07" db="EMBL/GenBank/DDBJ databases">
        <authorList>
            <consortium name="Lawrence Berkeley National Laboratory"/>
            <person name="Haridas S."/>
            <person name="Hensen N."/>
            <person name="Bonometti L."/>
            <person name="Westerberg I."/>
            <person name="Brannstrom I.O."/>
            <person name="Guillou S."/>
            <person name="Cros-Aarteil S."/>
            <person name="Calhoun S."/>
            <person name="Kuo A."/>
            <person name="Mondo S."/>
            <person name="Pangilinan J."/>
            <person name="Riley R."/>
            <person name="LaButti K."/>
            <person name="Andreopoulos B."/>
            <person name="Lipzen A."/>
            <person name="Chen C."/>
            <person name="Yanf M."/>
            <person name="Daum C."/>
            <person name="Ng V."/>
            <person name="Clum A."/>
            <person name="Steindorff A."/>
            <person name="Ohm R."/>
            <person name="Martin F."/>
            <person name="Silar P."/>
            <person name="Natvig D."/>
            <person name="Lalanne C."/>
            <person name="Gautier V."/>
            <person name="Ament-velasquez S.L."/>
            <person name="Kruys A."/>
            <person name="Hutchinson M.I."/>
            <person name="Powell A.J."/>
            <person name="Barry K."/>
            <person name="Miller A.N."/>
            <person name="Grigoriev I.V."/>
            <person name="Debuchy R."/>
            <person name="Gladieux P."/>
            <person name="Thoren M.H."/>
            <person name="Johannesson H."/>
        </authorList>
    </citation>
    <scope>NUCLEOTIDE SEQUENCE</scope>
    <source>
        <strain evidence="2">FGSC 1904</strain>
    </source>
</reference>
<dbReference type="AlphaFoldDB" id="A0AAE0PHI8"/>
<keyword evidence="3" id="KW-1185">Reference proteome</keyword>
<feature type="signal peptide" evidence="1">
    <location>
        <begin position="1"/>
        <end position="21"/>
    </location>
</feature>
<organism evidence="2 3">
    <name type="scientific">Sordaria brevicollis</name>
    <dbReference type="NCBI Taxonomy" id="83679"/>
    <lineage>
        <taxon>Eukaryota</taxon>
        <taxon>Fungi</taxon>
        <taxon>Dikarya</taxon>
        <taxon>Ascomycota</taxon>
        <taxon>Pezizomycotina</taxon>
        <taxon>Sordariomycetes</taxon>
        <taxon>Sordariomycetidae</taxon>
        <taxon>Sordariales</taxon>
        <taxon>Sordariaceae</taxon>
        <taxon>Sordaria</taxon>
    </lineage>
</organism>
<protein>
    <submittedName>
        <fullName evidence="2">Uncharacterized protein</fullName>
    </submittedName>
</protein>
<reference evidence="2" key="1">
    <citation type="journal article" date="2023" name="Mol. Phylogenet. Evol.">
        <title>Genome-scale phylogeny and comparative genomics of the fungal order Sordariales.</title>
        <authorList>
            <person name="Hensen N."/>
            <person name="Bonometti L."/>
            <person name="Westerberg I."/>
            <person name="Brannstrom I.O."/>
            <person name="Guillou S."/>
            <person name="Cros-Aarteil S."/>
            <person name="Calhoun S."/>
            <person name="Haridas S."/>
            <person name="Kuo A."/>
            <person name="Mondo S."/>
            <person name="Pangilinan J."/>
            <person name="Riley R."/>
            <person name="LaButti K."/>
            <person name="Andreopoulos B."/>
            <person name="Lipzen A."/>
            <person name="Chen C."/>
            <person name="Yan M."/>
            <person name="Daum C."/>
            <person name="Ng V."/>
            <person name="Clum A."/>
            <person name="Steindorff A."/>
            <person name="Ohm R.A."/>
            <person name="Martin F."/>
            <person name="Silar P."/>
            <person name="Natvig D.O."/>
            <person name="Lalanne C."/>
            <person name="Gautier V."/>
            <person name="Ament-Velasquez S.L."/>
            <person name="Kruys A."/>
            <person name="Hutchinson M.I."/>
            <person name="Powell A.J."/>
            <person name="Barry K."/>
            <person name="Miller A.N."/>
            <person name="Grigoriev I.V."/>
            <person name="Debuchy R."/>
            <person name="Gladieux P."/>
            <person name="Hiltunen Thoren M."/>
            <person name="Johannesson H."/>
        </authorList>
    </citation>
    <scope>NUCLEOTIDE SEQUENCE</scope>
    <source>
        <strain evidence="2">FGSC 1904</strain>
    </source>
</reference>